<feature type="domain" description="Peptidase M28" evidence="17">
    <location>
        <begin position="234"/>
        <end position="449"/>
    </location>
</feature>
<dbReference type="InterPro" id="IPR045175">
    <property type="entry name" value="M28_fam"/>
</dbReference>
<evidence type="ECO:0000256" key="6">
    <source>
        <dbReference type="ARBA" id="ARBA00022525"/>
    </source>
</evidence>
<dbReference type="SUPFAM" id="SSF52025">
    <property type="entry name" value="PA domain"/>
    <property type="match status" value="1"/>
</dbReference>
<dbReference type="PANTHER" id="PTHR12147:SF57">
    <property type="entry name" value="PEPTIDE HYDROLASE"/>
    <property type="match status" value="1"/>
</dbReference>
<dbReference type="InterPro" id="IPR007484">
    <property type="entry name" value="Peptidase_M28"/>
</dbReference>
<dbReference type="Pfam" id="PF04389">
    <property type="entry name" value="Peptidase_M28"/>
    <property type="match status" value="1"/>
</dbReference>
<dbReference type="InterPro" id="IPR003137">
    <property type="entry name" value="PA_domain"/>
</dbReference>
<evidence type="ECO:0000256" key="1">
    <source>
        <dbReference type="ARBA" id="ARBA00001947"/>
    </source>
</evidence>
<dbReference type="CDD" id="cd02130">
    <property type="entry name" value="PA_ScAPY_like"/>
    <property type="match status" value="1"/>
</dbReference>
<reference evidence="18" key="1">
    <citation type="submission" date="2021-03" db="EMBL/GenBank/DDBJ databases">
        <title>Revisited historic fungal species revealed as producer of novel bioactive compounds through whole genome sequencing and comparative genomics.</title>
        <authorList>
            <person name="Vignolle G.A."/>
            <person name="Hochenegger N."/>
            <person name="Mach R.L."/>
            <person name="Mach-Aigner A.R."/>
            <person name="Javad Rahimi M."/>
            <person name="Salim K.A."/>
            <person name="Chan C.M."/>
            <person name="Lim L.B.L."/>
            <person name="Cai F."/>
            <person name="Druzhinina I.S."/>
            <person name="U'Ren J.M."/>
            <person name="Derntl C."/>
        </authorList>
    </citation>
    <scope>NUCLEOTIDE SEQUENCE</scope>
    <source>
        <strain evidence="18">TUCIM 5799</strain>
    </source>
</reference>
<keyword evidence="9 14" id="KW-0732">Signal</keyword>
<dbReference type="Gene3D" id="3.40.630.10">
    <property type="entry name" value="Zn peptidases"/>
    <property type="match status" value="1"/>
</dbReference>
<feature type="domain" description="PA" evidence="16">
    <location>
        <begin position="124"/>
        <end position="208"/>
    </location>
</feature>
<evidence type="ECO:0000256" key="14">
    <source>
        <dbReference type="RuleBase" id="RU361240"/>
    </source>
</evidence>
<keyword evidence="7 14" id="KW-0645">Protease</keyword>
<evidence type="ECO:0000313" key="18">
    <source>
        <dbReference type="EMBL" id="KAI1879201.1"/>
    </source>
</evidence>
<dbReference type="GO" id="GO:0006508">
    <property type="term" value="P:proteolysis"/>
    <property type="evidence" value="ECO:0007669"/>
    <property type="project" value="UniProtKB-KW"/>
</dbReference>
<dbReference type="InterPro" id="IPR041756">
    <property type="entry name" value="M28_SGAP-like"/>
</dbReference>
<evidence type="ECO:0000313" key="19">
    <source>
        <dbReference type="Proteomes" id="UP000829685"/>
    </source>
</evidence>
<evidence type="ECO:0000256" key="11">
    <source>
        <dbReference type="ARBA" id="ARBA00022833"/>
    </source>
</evidence>
<dbReference type="GO" id="GO:0008235">
    <property type="term" value="F:metalloexopeptidase activity"/>
    <property type="evidence" value="ECO:0007669"/>
    <property type="project" value="InterPro"/>
</dbReference>
<evidence type="ECO:0000256" key="12">
    <source>
        <dbReference type="ARBA" id="ARBA00023049"/>
    </source>
</evidence>
<feature type="signal peptide" evidence="14">
    <location>
        <begin position="1"/>
        <end position="20"/>
    </location>
</feature>
<dbReference type="OrthoDB" id="10013407at2759"/>
<keyword evidence="6" id="KW-0964">Secreted</keyword>
<evidence type="ECO:0000256" key="13">
    <source>
        <dbReference type="ARBA" id="ARBA00023180"/>
    </source>
</evidence>
<evidence type="ECO:0000256" key="9">
    <source>
        <dbReference type="ARBA" id="ARBA00022729"/>
    </source>
</evidence>
<dbReference type="AlphaFoldDB" id="A0A9P9WUJ3"/>
<keyword evidence="12" id="KW-0482">Metalloprotease</keyword>
<dbReference type="EMBL" id="JAFIMR010000004">
    <property type="protein sequence ID" value="KAI1879201.1"/>
    <property type="molecule type" value="Genomic_DNA"/>
</dbReference>
<evidence type="ECO:0000259" key="17">
    <source>
        <dbReference type="Pfam" id="PF04389"/>
    </source>
</evidence>
<keyword evidence="11 14" id="KW-0862">Zinc</keyword>
<comment type="subunit">
    <text evidence="4">Monomer.</text>
</comment>
<evidence type="ECO:0000256" key="15">
    <source>
        <dbReference type="SAM" id="MobiDB-lite"/>
    </source>
</evidence>
<protein>
    <recommendedName>
        <fullName evidence="14">Peptide hydrolase</fullName>
        <ecNumber evidence="14">3.4.-.-</ecNumber>
    </recommendedName>
</protein>
<dbReference type="Pfam" id="PF02225">
    <property type="entry name" value="PA"/>
    <property type="match status" value="1"/>
</dbReference>
<dbReference type="GO" id="GO:0046872">
    <property type="term" value="F:metal ion binding"/>
    <property type="evidence" value="ECO:0007669"/>
    <property type="project" value="UniProtKB-KW"/>
</dbReference>
<evidence type="ECO:0000256" key="4">
    <source>
        <dbReference type="ARBA" id="ARBA00011245"/>
    </source>
</evidence>
<comment type="subcellular location">
    <subcellularLocation>
        <location evidence="2">Secreted</location>
    </subcellularLocation>
</comment>
<keyword evidence="5" id="KW-0031">Aminopeptidase</keyword>
<proteinExistence type="inferred from homology"/>
<dbReference type="Proteomes" id="UP000829685">
    <property type="component" value="Unassembled WGS sequence"/>
</dbReference>
<keyword evidence="8 14" id="KW-0479">Metal-binding</keyword>
<dbReference type="InterPro" id="IPR046450">
    <property type="entry name" value="PA_dom_sf"/>
</dbReference>
<evidence type="ECO:0000259" key="16">
    <source>
        <dbReference type="Pfam" id="PF02225"/>
    </source>
</evidence>
<evidence type="ECO:0000256" key="7">
    <source>
        <dbReference type="ARBA" id="ARBA00022670"/>
    </source>
</evidence>
<keyword evidence="19" id="KW-1185">Reference proteome</keyword>
<evidence type="ECO:0000256" key="5">
    <source>
        <dbReference type="ARBA" id="ARBA00022438"/>
    </source>
</evidence>
<accession>A0A9P9WUJ3</accession>
<dbReference type="Gene3D" id="3.50.30.30">
    <property type="match status" value="1"/>
</dbReference>
<dbReference type="GO" id="GO:0005576">
    <property type="term" value="C:extracellular region"/>
    <property type="evidence" value="ECO:0007669"/>
    <property type="project" value="UniProtKB-SubCell"/>
</dbReference>
<dbReference type="PANTHER" id="PTHR12147">
    <property type="entry name" value="METALLOPEPTIDASE M28 FAMILY MEMBER"/>
    <property type="match status" value="1"/>
</dbReference>
<sequence>MRSAAVIASAALALARHSSAEKSKCKAYVSSETLQDLINIEDLLAGSQKLQDFADANGGTRVFGSGGHNATVDYIFDTLSALDYYDVVKQPFVELFFTGSSTLSVNGVDSEPGVLSYSPAGTAKAPLVAVSNVGCDLADFPAEVEGNIALISRGTCSFAIKATNAKTAGAAAAIVYNNVEGTVSGTLGAPSPDFAPVVGITLEQGNTLLAALASGEVIADLVIDTVTENRTNFNVIAETKGGDGNNVLMLGAHTDSVAAGPGINDDGSGTIGTLTVAVALSKFSVKNKVRFGFWGAEEFGKLGSYYYIKQLNSSDSELAKIRAYLNFDMIASPNYRYGIYDGDGSSYNLSGPAGSAELEKTFEDFLTSKNTPFVGAEFTGRSDYAAFIENGIPAGGIATGAEGLKTEAEAALFGGEAGVAYDVNYHQAGDTIDNLALDAYLLITKGIADAVAKYALSFDTLPPVDHAKRRWAADRAQLFKRVTSNHAHSHSGPCGETQDTM</sequence>
<comment type="caution">
    <text evidence="18">The sequence shown here is derived from an EMBL/GenBank/DDBJ whole genome shotgun (WGS) entry which is preliminary data.</text>
</comment>
<dbReference type="CDD" id="cd03876">
    <property type="entry name" value="M28_SGAP_like"/>
    <property type="match status" value="1"/>
</dbReference>
<organism evidence="18 19">
    <name type="scientific">Neoarthrinium moseri</name>
    <dbReference type="NCBI Taxonomy" id="1658444"/>
    <lineage>
        <taxon>Eukaryota</taxon>
        <taxon>Fungi</taxon>
        <taxon>Dikarya</taxon>
        <taxon>Ascomycota</taxon>
        <taxon>Pezizomycotina</taxon>
        <taxon>Sordariomycetes</taxon>
        <taxon>Xylariomycetidae</taxon>
        <taxon>Amphisphaeriales</taxon>
        <taxon>Apiosporaceae</taxon>
        <taxon>Neoarthrinium</taxon>
    </lineage>
</organism>
<evidence type="ECO:0000256" key="3">
    <source>
        <dbReference type="ARBA" id="ARBA00005957"/>
    </source>
</evidence>
<dbReference type="FunFam" id="3.40.630.10:FF:000054">
    <property type="entry name" value="Peptide hydrolase"/>
    <property type="match status" value="1"/>
</dbReference>
<dbReference type="EC" id="3.4.-.-" evidence="14"/>
<feature type="chain" id="PRO_5040529707" description="Peptide hydrolase" evidence="14">
    <location>
        <begin position="21"/>
        <end position="501"/>
    </location>
</feature>
<comment type="similarity">
    <text evidence="3">Belongs to the peptidase M28 family. M28A subfamily.</text>
</comment>
<evidence type="ECO:0000256" key="8">
    <source>
        <dbReference type="ARBA" id="ARBA00022723"/>
    </source>
</evidence>
<keyword evidence="10 14" id="KW-0378">Hydrolase</keyword>
<evidence type="ECO:0000256" key="10">
    <source>
        <dbReference type="ARBA" id="ARBA00022801"/>
    </source>
</evidence>
<comment type="cofactor">
    <cofactor evidence="1">
        <name>Zn(2+)</name>
        <dbReference type="ChEBI" id="CHEBI:29105"/>
    </cofactor>
</comment>
<dbReference type="SUPFAM" id="SSF53187">
    <property type="entry name" value="Zn-dependent exopeptidases"/>
    <property type="match status" value="1"/>
</dbReference>
<evidence type="ECO:0000256" key="2">
    <source>
        <dbReference type="ARBA" id="ARBA00004613"/>
    </source>
</evidence>
<name>A0A9P9WUJ3_9PEZI</name>
<feature type="region of interest" description="Disordered" evidence="15">
    <location>
        <begin position="482"/>
        <end position="501"/>
    </location>
</feature>
<gene>
    <name evidence="18" type="ORF">JX265_002155</name>
</gene>
<keyword evidence="13" id="KW-0325">Glycoprotein</keyword>
<dbReference type="GO" id="GO:0004177">
    <property type="term" value="F:aminopeptidase activity"/>
    <property type="evidence" value="ECO:0007669"/>
    <property type="project" value="UniProtKB-KW"/>
</dbReference>